<dbReference type="Proteomes" id="UP000179807">
    <property type="component" value="Unassembled WGS sequence"/>
</dbReference>
<evidence type="ECO:0000313" key="1">
    <source>
        <dbReference type="EMBL" id="OHS96430.1"/>
    </source>
</evidence>
<organism evidence="1 2">
    <name type="scientific">Tritrichomonas foetus</name>
    <dbReference type="NCBI Taxonomy" id="1144522"/>
    <lineage>
        <taxon>Eukaryota</taxon>
        <taxon>Metamonada</taxon>
        <taxon>Parabasalia</taxon>
        <taxon>Tritrichomonadida</taxon>
        <taxon>Tritrichomonadidae</taxon>
        <taxon>Tritrichomonas</taxon>
    </lineage>
</organism>
<dbReference type="AlphaFoldDB" id="A0A1J4JB75"/>
<reference evidence="1" key="1">
    <citation type="submission" date="2016-10" db="EMBL/GenBank/DDBJ databases">
        <authorList>
            <person name="Benchimol M."/>
            <person name="Almeida L.G."/>
            <person name="Vasconcelos A.T."/>
            <person name="Perreira-Neves A."/>
            <person name="Rosa I.A."/>
            <person name="Tasca T."/>
            <person name="Bogo M.R."/>
            <person name="de Souza W."/>
        </authorList>
    </citation>
    <scope>NUCLEOTIDE SEQUENCE [LARGE SCALE GENOMIC DNA]</scope>
    <source>
        <strain evidence="1">K</strain>
    </source>
</reference>
<evidence type="ECO:0008006" key="3">
    <source>
        <dbReference type="Google" id="ProtNLM"/>
    </source>
</evidence>
<sequence>MNFSIKLKKNALENLAIDSYEKNFAFIINGKEFRTSRFIADILSPKVSKLHEFDPTIDTFSFNVDLDNHSKKSKKPSSENIYDVIDDFPLLFNLVTNSTIDIPAANKRRMDFFTESFCKLGNEQMLRECMECQGKSCDVGITNENVFKRI</sequence>
<evidence type="ECO:0000313" key="2">
    <source>
        <dbReference type="Proteomes" id="UP000179807"/>
    </source>
</evidence>
<dbReference type="GeneID" id="94846114"/>
<dbReference type="RefSeq" id="XP_068349567.1">
    <property type="nucleotide sequence ID" value="XM_068511410.1"/>
</dbReference>
<accession>A0A1J4JB75</accession>
<name>A0A1J4JB75_9EUKA</name>
<dbReference type="VEuPathDB" id="TrichDB:TRFO_37411"/>
<comment type="caution">
    <text evidence="1">The sequence shown here is derived from an EMBL/GenBank/DDBJ whole genome shotgun (WGS) entry which is preliminary data.</text>
</comment>
<proteinExistence type="predicted"/>
<protein>
    <recommendedName>
        <fullName evidence="3">BTB domain-containing protein</fullName>
    </recommendedName>
</protein>
<keyword evidence="2" id="KW-1185">Reference proteome</keyword>
<gene>
    <name evidence="1" type="ORF">TRFO_37411</name>
</gene>
<dbReference type="EMBL" id="MLAK01001177">
    <property type="protein sequence ID" value="OHS96430.1"/>
    <property type="molecule type" value="Genomic_DNA"/>
</dbReference>